<dbReference type="Proteomes" id="UP001152523">
    <property type="component" value="Unassembled WGS sequence"/>
</dbReference>
<proteinExistence type="predicted"/>
<dbReference type="CDD" id="cd09272">
    <property type="entry name" value="RNase_HI_RT_Ty1"/>
    <property type="match status" value="1"/>
</dbReference>
<evidence type="ECO:0000313" key="2">
    <source>
        <dbReference type="Proteomes" id="UP001152523"/>
    </source>
</evidence>
<dbReference type="EMBL" id="CAMAPF010000913">
    <property type="protein sequence ID" value="CAH9119315.1"/>
    <property type="molecule type" value="Genomic_DNA"/>
</dbReference>
<keyword evidence="2" id="KW-1185">Reference proteome</keyword>
<dbReference type="AlphaFoldDB" id="A0AAV0EB09"/>
<evidence type="ECO:0000313" key="1">
    <source>
        <dbReference type="EMBL" id="CAH9119315.1"/>
    </source>
</evidence>
<dbReference type="PANTHER" id="PTHR11439">
    <property type="entry name" value="GAG-POL-RELATED RETROTRANSPOSON"/>
    <property type="match status" value="1"/>
</dbReference>
<evidence type="ECO:0008006" key="3">
    <source>
        <dbReference type="Google" id="ProtNLM"/>
    </source>
</evidence>
<reference evidence="1" key="1">
    <citation type="submission" date="2022-07" db="EMBL/GenBank/DDBJ databases">
        <authorList>
            <person name="Macas J."/>
            <person name="Novak P."/>
            <person name="Neumann P."/>
        </authorList>
    </citation>
    <scope>NUCLEOTIDE SEQUENCE</scope>
</reference>
<dbReference type="PANTHER" id="PTHR11439:SF515">
    <property type="entry name" value="GAG-POL POLYPROTEIN"/>
    <property type="match status" value="1"/>
</dbReference>
<protein>
    <recommendedName>
        <fullName evidence="3">Copia protein</fullName>
    </recommendedName>
</protein>
<accession>A0AAV0EB09</accession>
<sequence length="223" mass="25600">MPGCLRFMCHSRPEIMFGVGMVSRFMQEPRHSHLVAAKRILRYLKGTSRCQILFASNVHASSQDSELELVAYIDSDWCGDKVDRRSTMRYVFFLENVPVSWCSSKQDVVALSTCEIEYIAACHTSCQGLWLLSLLKELNQVHNSGLELYVDNKSAINLAKNPITHLRSKHIETRFHFLRDQVNKGRVQLIHCSTTEQVADVFTKALKTESFQKFKEMLRVVSL</sequence>
<name>A0AAV0EB09_9ASTE</name>
<comment type="caution">
    <text evidence="1">The sequence shown here is derived from an EMBL/GenBank/DDBJ whole genome shotgun (WGS) entry which is preliminary data.</text>
</comment>
<organism evidence="1 2">
    <name type="scientific">Cuscuta epithymum</name>
    <dbReference type="NCBI Taxonomy" id="186058"/>
    <lineage>
        <taxon>Eukaryota</taxon>
        <taxon>Viridiplantae</taxon>
        <taxon>Streptophyta</taxon>
        <taxon>Embryophyta</taxon>
        <taxon>Tracheophyta</taxon>
        <taxon>Spermatophyta</taxon>
        <taxon>Magnoliopsida</taxon>
        <taxon>eudicotyledons</taxon>
        <taxon>Gunneridae</taxon>
        <taxon>Pentapetalae</taxon>
        <taxon>asterids</taxon>
        <taxon>lamiids</taxon>
        <taxon>Solanales</taxon>
        <taxon>Convolvulaceae</taxon>
        <taxon>Cuscuteae</taxon>
        <taxon>Cuscuta</taxon>
        <taxon>Cuscuta subgen. Cuscuta</taxon>
    </lineage>
</organism>
<gene>
    <name evidence="1" type="ORF">CEPIT_LOCUS22626</name>
</gene>